<evidence type="ECO:0000256" key="7">
    <source>
        <dbReference type="ARBA" id="ARBA00023211"/>
    </source>
</evidence>
<dbReference type="PANTHER" id="PTHR10885:SF0">
    <property type="entry name" value="ISOPENTENYL-DIPHOSPHATE DELTA-ISOMERASE"/>
    <property type="match status" value="1"/>
</dbReference>
<dbReference type="Pfam" id="PF00293">
    <property type="entry name" value="NUDIX"/>
    <property type="match status" value="1"/>
</dbReference>
<keyword evidence="4" id="KW-0963">Cytoplasm</keyword>
<dbReference type="RefSeq" id="WP_185660986.1">
    <property type="nucleotide sequence ID" value="NZ_CAWPOO010000012.1"/>
</dbReference>
<dbReference type="EC" id="5.3.3.2" evidence="3 10"/>
<dbReference type="InterPro" id="IPR011876">
    <property type="entry name" value="IsopentenylPP_isomerase_typ1"/>
</dbReference>
<keyword evidence="5" id="KW-0479">Metal-binding</keyword>
<evidence type="ECO:0000256" key="2">
    <source>
        <dbReference type="ARBA" id="ARBA00007579"/>
    </source>
</evidence>
<dbReference type="Gene3D" id="3.90.79.10">
    <property type="entry name" value="Nucleoside Triphosphate Pyrophosphohydrolase"/>
    <property type="match status" value="1"/>
</dbReference>
<evidence type="ECO:0000256" key="8">
    <source>
        <dbReference type="ARBA" id="ARBA00023229"/>
    </source>
</evidence>
<keyword evidence="9 12" id="KW-0413">Isomerase</keyword>
<dbReference type="Proteomes" id="UP000526501">
    <property type="component" value="Unassembled WGS sequence"/>
</dbReference>
<dbReference type="UniPathway" id="UPA00059">
    <property type="reaction ID" value="UER00104"/>
</dbReference>
<dbReference type="AlphaFoldDB" id="A0A7X1B7S9"/>
<dbReference type="PANTHER" id="PTHR10885">
    <property type="entry name" value="ISOPENTENYL-DIPHOSPHATE DELTA-ISOMERASE"/>
    <property type="match status" value="1"/>
</dbReference>
<gene>
    <name evidence="12" type="primary">idi</name>
    <name evidence="12" type="ORF">H5P27_13820</name>
</gene>
<name>A0A7X1B7S9_9BACT</name>
<dbReference type="GO" id="GO:0004452">
    <property type="term" value="F:isopentenyl-diphosphate delta-isomerase activity"/>
    <property type="evidence" value="ECO:0007669"/>
    <property type="project" value="UniProtKB-UniRule"/>
</dbReference>
<keyword evidence="6" id="KW-0460">Magnesium</keyword>
<comment type="similarity">
    <text evidence="2">Belongs to the IPP isomerase type 1 family.</text>
</comment>
<proteinExistence type="inferred from homology"/>
<dbReference type="GO" id="GO:0008299">
    <property type="term" value="P:isoprenoid biosynthetic process"/>
    <property type="evidence" value="ECO:0007669"/>
    <property type="project" value="UniProtKB-UniRule"/>
</dbReference>
<protein>
    <recommendedName>
        <fullName evidence="3 10">Isopentenyl-diphosphate delta-isomerase</fullName>
        <ecNumber evidence="3 10">5.3.3.2</ecNumber>
    </recommendedName>
</protein>
<dbReference type="InterPro" id="IPR015797">
    <property type="entry name" value="NUDIX_hydrolase-like_dom_sf"/>
</dbReference>
<evidence type="ECO:0000256" key="4">
    <source>
        <dbReference type="ARBA" id="ARBA00022490"/>
    </source>
</evidence>
<feature type="domain" description="Nudix hydrolase" evidence="11">
    <location>
        <begin position="38"/>
        <end position="176"/>
    </location>
</feature>
<keyword evidence="7" id="KW-0464">Manganese</keyword>
<evidence type="ECO:0000313" key="12">
    <source>
        <dbReference type="EMBL" id="MBC2607127.1"/>
    </source>
</evidence>
<evidence type="ECO:0000256" key="10">
    <source>
        <dbReference type="NCBIfam" id="TIGR02150"/>
    </source>
</evidence>
<dbReference type="GO" id="GO:0046872">
    <property type="term" value="F:metal ion binding"/>
    <property type="evidence" value="ECO:0007669"/>
    <property type="project" value="UniProtKB-KW"/>
</dbReference>
<dbReference type="SUPFAM" id="SSF55811">
    <property type="entry name" value="Nudix"/>
    <property type="match status" value="1"/>
</dbReference>
<reference evidence="12 13" key="1">
    <citation type="submission" date="2020-07" db="EMBL/GenBank/DDBJ databases">
        <authorList>
            <person name="Feng X."/>
        </authorList>
    </citation>
    <scope>NUCLEOTIDE SEQUENCE [LARGE SCALE GENOMIC DNA]</scope>
    <source>
        <strain evidence="12 13">JCM23202</strain>
    </source>
</reference>
<evidence type="ECO:0000256" key="3">
    <source>
        <dbReference type="ARBA" id="ARBA00012057"/>
    </source>
</evidence>
<sequence length="213" mass="24630">MVSLTDFEQDVEHVVLLDDDYEQIGTLSKDIAHTGETPLHLAFSLFLFDSRGRLLVQQRARSKMTWAGVWSNSCCGHPMLGEEIEDAVYRRTRYELGVELDAVECVLPHFRYRAFWNGIWENELCPVWVGFLEETPAHFEKSEVEAVDWVDWQAFAAASENPEGSEFAHFSPWSMMETRELLRSRRFRLLFEEFQSRSEQSTNSGQKGVGNVI</sequence>
<dbReference type="CDD" id="cd02885">
    <property type="entry name" value="NUDIX_IPP_Isomerase"/>
    <property type="match status" value="1"/>
</dbReference>
<evidence type="ECO:0000259" key="11">
    <source>
        <dbReference type="PROSITE" id="PS51462"/>
    </source>
</evidence>
<accession>A0A7X1B7S9</accession>
<dbReference type="InterPro" id="IPR000086">
    <property type="entry name" value="NUDIX_hydrolase_dom"/>
</dbReference>
<dbReference type="EMBL" id="JACHVC010000012">
    <property type="protein sequence ID" value="MBC2607127.1"/>
    <property type="molecule type" value="Genomic_DNA"/>
</dbReference>
<evidence type="ECO:0000256" key="6">
    <source>
        <dbReference type="ARBA" id="ARBA00022842"/>
    </source>
</evidence>
<comment type="pathway">
    <text evidence="1">Isoprenoid biosynthesis; dimethylallyl diphosphate biosynthesis; dimethylallyl diphosphate from isopentenyl diphosphate: step 1/1.</text>
</comment>
<keyword evidence="8" id="KW-0414">Isoprene biosynthesis</keyword>
<dbReference type="InterPro" id="IPR056375">
    <property type="entry name" value="Idi_bact"/>
</dbReference>
<keyword evidence="13" id="KW-1185">Reference proteome</keyword>
<evidence type="ECO:0000256" key="5">
    <source>
        <dbReference type="ARBA" id="ARBA00022723"/>
    </source>
</evidence>
<dbReference type="NCBIfam" id="TIGR02150">
    <property type="entry name" value="IPP_isom_1"/>
    <property type="match status" value="1"/>
</dbReference>
<evidence type="ECO:0000313" key="13">
    <source>
        <dbReference type="Proteomes" id="UP000526501"/>
    </source>
</evidence>
<organism evidence="12 13">
    <name type="scientific">Pelagicoccus albus</name>
    <dbReference type="NCBI Taxonomy" id="415222"/>
    <lineage>
        <taxon>Bacteria</taxon>
        <taxon>Pseudomonadati</taxon>
        <taxon>Verrucomicrobiota</taxon>
        <taxon>Opitutia</taxon>
        <taxon>Puniceicoccales</taxon>
        <taxon>Pelagicoccaceae</taxon>
        <taxon>Pelagicoccus</taxon>
    </lineage>
</organism>
<comment type="caution">
    <text evidence="12">The sequence shown here is derived from an EMBL/GenBank/DDBJ whole genome shotgun (WGS) entry which is preliminary data.</text>
</comment>
<evidence type="ECO:0000256" key="1">
    <source>
        <dbReference type="ARBA" id="ARBA00004826"/>
    </source>
</evidence>
<dbReference type="HAMAP" id="MF_00202">
    <property type="entry name" value="Idi"/>
    <property type="match status" value="1"/>
</dbReference>
<dbReference type="PROSITE" id="PS51462">
    <property type="entry name" value="NUDIX"/>
    <property type="match status" value="1"/>
</dbReference>
<evidence type="ECO:0000256" key="9">
    <source>
        <dbReference type="ARBA" id="ARBA00023235"/>
    </source>
</evidence>
<dbReference type="GO" id="GO:0050992">
    <property type="term" value="P:dimethylallyl diphosphate biosynthetic process"/>
    <property type="evidence" value="ECO:0007669"/>
    <property type="project" value="UniProtKB-UniPathway"/>
</dbReference>
<dbReference type="NCBIfam" id="NF002995">
    <property type="entry name" value="PRK03759.1"/>
    <property type="match status" value="1"/>
</dbReference>